<dbReference type="NCBIfam" id="NF033517">
    <property type="entry name" value="transpos_IS66"/>
    <property type="match status" value="1"/>
</dbReference>
<feature type="compositionally biased region" description="Low complexity" evidence="2">
    <location>
        <begin position="549"/>
        <end position="563"/>
    </location>
</feature>
<feature type="region of interest" description="Disordered" evidence="2">
    <location>
        <begin position="548"/>
        <end position="573"/>
    </location>
</feature>
<dbReference type="Pfam" id="PF13007">
    <property type="entry name" value="LZ_Tnp_IS66"/>
    <property type="match status" value="1"/>
</dbReference>
<dbReference type="EMBL" id="FCOX02000199">
    <property type="protein sequence ID" value="SAL07300.1"/>
    <property type="molecule type" value="Genomic_DNA"/>
</dbReference>
<reference evidence="6" key="1">
    <citation type="submission" date="2016-01" db="EMBL/GenBank/DDBJ databases">
        <authorList>
            <person name="Peeters C."/>
        </authorList>
    </citation>
    <scope>NUCLEOTIDE SEQUENCE</scope>
    <source>
        <strain evidence="6">LMG 29321</strain>
    </source>
</reference>
<evidence type="ECO:0000313" key="6">
    <source>
        <dbReference type="EMBL" id="SAL07300.1"/>
    </source>
</evidence>
<dbReference type="Proteomes" id="UP000071859">
    <property type="component" value="Unassembled WGS sequence"/>
</dbReference>
<dbReference type="PANTHER" id="PTHR33678">
    <property type="entry name" value="BLL1576 PROTEIN"/>
    <property type="match status" value="1"/>
</dbReference>
<comment type="caution">
    <text evidence="6">The sequence shown here is derived from an EMBL/GenBank/DDBJ whole genome shotgun (WGS) entry which is preliminary data.</text>
</comment>
<feature type="domain" description="Transposase IS66 central" evidence="3">
    <location>
        <begin position="202"/>
        <end position="500"/>
    </location>
</feature>
<dbReference type="PANTHER" id="PTHR33678:SF1">
    <property type="entry name" value="BLL1576 PROTEIN"/>
    <property type="match status" value="1"/>
</dbReference>
<dbReference type="InterPro" id="IPR039552">
    <property type="entry name" value="IS66_C"/>
</dbReference>
<dbReference type="Pfam" id="PF03050">
    <property type="entry name" value="DDE_Tnp_IS66"/>
    <property type="match status" value="1"/>
</dbReference>
<sequence>MQPLNAPTTKQPLPIALGAWNLAQLLGEIAARDATIEQQQREIEQLRERVEGQSELLAKTQQVLLELRAKLFNARQEMFGASRERMNEWQLDIFDQEHESPLPPQAPDLSIPVQGHQRKRRGKGRPALPDDLPRERVVHAMSEQELAQYDRATVIGQTVTRTLKYTPAKISVIEHACLRYALVKDGVSTVRGVSFQASPLIKSNASPELLARIIVAHFDSGMPFYRLEEEFAMHGLHLSRNTMSDWTIRLSKLVLRLYEAFRAQLLSAPVIFGDDTPFPQLCKQLDRTRTVRLWGYASAGAVFQNGQWVSAPKVVYYDYTASRAGCHPMALLSHYEGYLQADDYSGWAALFRGGKIQHVACHAHARRMFYKIYRQLRKESPQTARESVAAQALAWIRKLYDIERKLHDADPSERRRVRQQESAPLLHDYQLWLQARAGEVLPKSGLGRAIAYTLSNWAALTCYLDDGNLAMDSNLIERAIRRVAIARKNHLFFGSEAGGKAAAVFYSILATCRANDVNPYEYLVDVLGRINDHPVNRIEELAPYNWKPSGTSGSTASRDSTSSLPVAGSATRH</sequence>
<dbReference type="InterPro" id="IPR052344">
    <property type="entry name" value="Transposase-related"/>
</dbReference>
<evidence type="ECO:0000313" key="7">
    <source>
        <dbReference type="Proteomes" id="UP000071859"/>
    </source>
</evidence>
<feature type="domain" description="Transposase IS66 C-terminal" evidence="5">
    <location>
        <begin position="507"/>
        <end position="543"/>
    </location>
</feature>
<gene>
    <name evidence="6" type="ORF">AWB78_08524</name>
</gene>
<dbReference type="AlphaFoldDB" id="A0A158EKP1"/>
<proteinExistence type="predicted"/>
<evidence type="ECO:0000259" key="4">
    <source>
        <dbReference type="Pfam" id="PF13007"/>
    </source>
</evidence>
<dbReference type="InterPro" id="IPR004291">
    <property type="entry name" value="Transposase_IS66_central"/>
</dbReference>
<evidence type="ECO:0000259" key="3">
    <source>
        <dbReference type="Pfam" id="PF03050"/>
    </source>
</evidence>
<evidence type="ECO:0000256" key="2">
    <source>
        <dbReference type="SAM" id="MobiDB-lite"/>
    </source>
</evidence>
<dbReference type="Pfam" id="PF13817">
    <property type="entry name" value="DDE_Tnp_IS66_C"/>
    <property type="match status" value="1"/>
</dbReference>
<keyword evidence="7" id="KW-1185">Reference proteome</keyword>
<feature type="region of interest" description="Disordered" evidence="2">
    <location>
        <begin position="98"/>
        <end position="131"/>
    </location>
</feature>
<evidence type="ECO:0000256" key="1">
    <source>
        <dbReference type="SAM" id="Coils"/>
    </source>
</evidence>
<accession>A0A158EKP1</accession>
<keyword evidence="1" id="KW-0175">Coiled coil</keyword>
<feature type="domain" description="Transposase TnpC homeodomain" evidence="4">
    <location>
        <begin position="67"/>
        <end position="137"/>
    </location>
</feature>
<dbReference type="OrthoDB" id="9794514at2"/>
<evidence type="ECO:0000259" key="5">
    <source>
        <dbReference type="Pfam" id="PF13817"/>
    </source>
</evidence>
<protein>
    <submittedName>
        <fullName evidence="6">Transposase IS66</fullName>
    </submittedName>
</protein>
<feature type="coiled-coil region" evidence="1">
    <location>
        <begin position="29"/>
        <end position="77"/>
    </location>
</feature>
<organism evidence="6 7">
    <name type="scientific">Caballeronia calidae</name>
    <dbReference type="NCBI Taxonomy" id="1777139"/>
    <lineage>
        <taxon>Bacteria</taxon>
        <taxon>Pseudomonadati</taxon>
        <taxon>Pseudomonadota</taxon>
        <taxon>Betaproteobacteria</taxon>
        <taxon>Burkholderiales</taxon>
        <taxon>Burkholderiaceae</taxon>
        <taxon>Caballeronia</taxon>
    </lineage>
</organism>
<dbReference type="InterPro" id="IPR024463">
    <property type="entry name" value="Transposase_TnpC_homeodom"/>
</dbReference>
<name>A0A158EKP1_9BURK</name>